<accession>A0ABU5ZPC3</accession>
<sequence length="62" mass="7515">MSKCQYPNCRHPASVTWALVPVCQEHWKSIYLETVQYYRKAISREQRVVYAEIESLTPWQRR</sequence>
<protein>
    <submittedName>
        <fullName evidence="1">Uncharacterized protein</fullName>
    </submittedName>
</protein>
<dbReference type="RefSeq" id="WP_371755192.1">
    <property type="nucleotide sequence ID" value="NZ_JAYJLD010000027.1"/>
</dbReference>
<organism evidence="1 2">
    <name type="scientific">Ferviditalea candida</name>
    <dbReference type="NCBI Taxonomy" id="3108399"/>
    <lineage>
        <taxon>Bacteria</taxon>
        <taxon>Bacillati</taxon>
        <taxon>Bacillota</taxon>
        <taxon>Bacilli</taxon>
        <taxon>Bacillales</taxon>
        <taxon>Paenibacillaceae</taxon>
        <taxon>Ferviditalea</taxon>
    </lineage>
</organism>
<evidence type="ECO:0000313" key="2">
    <source>
        <dbReference type="Proteomes" id="UP001310386"/>
    </source>
</evidence>
<name>A0ABU5ZPC3_9BACL</name>
<dbReference type="EMBL" id="JAYJLD010000027">
    <property type="protein sequence ID" value="MEB3103065.1"/>
    <property type="molecule type" value="Genomic_DNA"/>
</dbReference>
<comment type="caution">
    <text evidence="1">The sequence shown here is derived from an EMBL/GenBank/DDBJ whole genome shotgun (WGS) entry which is preliminary data.</text>
</comment>
<reference evidence="1" key="1">
    <citation type="submission" date="2023-12" db="EMBL/GenBank/DDBJ databases">
        <title>Fervidustalea candida gen. nov., sp. nov., a novel member of the family Paenibacillaceae isolated from a geothermal area.</title>
        <authorList>
            <person name="Li W.-J."/>
            <person name="Jiao J.-Y."/>
            <person name="Chen Y."/>
        </authorList>
    </citation>
    <scope>NUCLEOTIDE SEQUENCE</scope>
    <source>
        <strain evidence="1">SYSU GA230002</strain>
    </source>
</reference>
<evidence type="ECO:0000313" key="1">
    <source>
        <dbReference type="EMBL" id="MEB3103065.1"/>
    </source>
</evidence>
<proteinExistence type="predicted"/>
<keyword evidence="2" id="KW-1185">Reference proteome</keyword>
<dbReference type="Proteomes" id="UP001310386">
    <property type="component" value="Unassembled WGS sequence"/>
</dbReference>
<gene>
    <name evidence="1" type="ORF">VF724_15520</name>
</gene>